<dbReference type="STRING" id="1123285.SAMN05660235_00658"/>
<dbReference type="Proteomes" id="UP000243333">
    <property type="component" value="Unassembled WGS sequence"/>
</dbReference>
<dbReference type="EMBL" id="FNBU01000003">
    <property type="protein sequence ID" value="SDF16350.1"/>
    <property type="molecule type" value="Genomic_DNA"/>
</dbReference>
<dbReference type="AlphaFoldDB" id="A0A1G7IUI2"/>
<name>A0A1G7IUI2_9FIRM</name>
<dbReference type="OrthoDB" id="1678992at2"/>
<reference evidence="2" key="1">
    <citation type="submission" date="2016-10" db="EMBL/GenBank/DDBJ databases">
        <authorList>
            <person name="Varghese N."/>
            <person name="Submissions S."/>
        </authorList>
    </citation>
    <scope>NUCLEOTIDE SEQUENCE [LARGE SCALE GENOMIC DNA]</scope>
    <source>
        <strain evidence="2">DSM 23256</strain>
    </source>
</reference>
<dbReference type="RefSeq" id="WP_093688081.1">
    <property type="nucleotide sequence ID" value="NZ_FNBU01000003.1"/>
</dbReference>
<gene>
    <name evidence="1" type="ORF">SAMN05660235_00658</name>
</gene>
<sequence>MVCSSKSTLALHCPRCGNIQMHEFSRFTIRQAHRQRLVCSCGHVQAIVASTCRRQYLFEIPCIVCGTSHIVAIDGKRFWRARADKIYCAQENLELGLVGDRRQIEETIRCDRAEVANLLGSDDGENIKNPPVMFQILNLVHDLAARGGIHCQCTNAVLEADILADRIVLKCINCGARQVIGAGSQADLEQASAMAAIELTRQRRRRHKANNRRSSEEVLT</sequence>
<evidence type="ECO:0000313" key="1">
    <source>
        <dbReference type="EMBL" id="SDF16350.1"/>
    </source>
</evidence>
<protein>
    <submittedName>
        <fullName evidence="1">Uncharacterized protein</fullName>
    </submittedName>
</protein>
<accession>A0A1G7IUI2</accession>
<evidence type="ECO:0000313" key="2">
    <source>
        <dbReference type="Proteomes" id="UP000243333"/>
    </source>
</evidence>
<proteinExistence type="predicted"/>
<organism evidence="1 2">
    <name type="scientific">Sporolituus thermophilus DSM 23256</name>
    <dbReference type="NCBI Taxonomy" id="1123285"/>
    <lineage>
        <taxon>Bacteria</taxon>
        <taxon>Bacillati</taxon>
        <taxon>Bacillota</taxon>
        <taxon>Negativicutes</taxon>
        <taxon>Selenomonadales</taxon>
        <taxon>Sporomusaceae</taxon>
        <taxon>Sporolituus</taxon>
    </lineage>
</organism>
<keyword evidence="2" id="KW-1185">Reference proteome</keyword>